<proteinExistence type="predicted"/>
<dbReference type="Proteomes" id="UP001461341">
    <property type="component" value="Chromosome"/>
</dbReference>
<dbReference type="RefSeq" id="WP_369019109.1">
    <property type="nucleotide sequence ID" value="NZ_CP121689.1"/>
</dbReference>
<gene>
    <name evidence="6" type="ORF">QBE54_04230</name>
</gene>
<evidence type="ECO:0000256" key="2">
    <source>
        <dbReference type="ARBA" id="ARBA00023125"/>
    </source>
</evidence>
<dbReference type="InterPro" id="IPR000792">
    <property type="entry name" value="Tscrpt_reg_LuxR_C"/>
</dbReference>
<evidence type="ECO:0000256" key="3">
    <source>
        <dbReference type="PROSITE-ProRule" id="PRU00169"/>
    </source>
</evidence>
<dbReference type="Pfam" id="PF00072">
    <property type="entry name" value="Response_reg"/>
    <property type="match status" value="1"/>
</dbReference>
<evidence type="ECO:0000256" key="1">
    <source>
        <dbReference type="ARBA" id="ARBA00022553"/>
    </source>
</evidence>
<keyword evidence="7" id="KW-1185">Reference proteome</keyword>
<dbReference type="Gene3D" id="3.40.50.2300">
    <property type="match status" value="1"/>
</dbReference>
<dbReference type="SUPFAM" id="SSF52172">
    <property type="entry name" value="CheY-like"/>
    <property type="match status" value="1"/>
</dbReference>
<organism evidence="6 7">
    <name type="scientific">Thermatribacter velox</name>
    <dbReference type="NCBI Taxonomy" id="3039681"/>
    <lineage>
        <taxon>Bacteria</taxon>
        <taxon>Pseudomonadati</taxon>
        <taxon>Atribacterota</taxon>
        <taxon>Atribacteria</taxon>
        <taxon>Atribacterales</taxon>
        <taxon>Thermatribacteraceae</taxon>
        <taxon>Thermatribacter</taxon>
    </lineage>
</organism>
<keyword evidence="2" id="KW-0238">DNA-binding</keyword>
<dbReference type="SMART" id="SM00448">
    <property type="entry name" value="REC"/>
    <property type="match status" value="1"/>
</dbReference>
<dbReference type="InterPro" id="IPR011006">
    <property type="entry name" value="CheY-like_superfamily"/>
</dbReference>
<feature type="domain" description="HTH luxR-type" evidence="4">
    <location>
        <begin position="148"/>
        <end position="213"/>
    </location>
</feature>
<dbReference type="PROSITE" id="PS50110">
    <property type="entry name" value="RESPONSE_REGULATORY"/>
    <property type="match status" value="1"/>
</dbReference>
<dbReference type="InterPro" id="IPR001789">
    <property type="entry name" value="Sig_transdc_resp-reg_receiver"/>
</dbReference>
<name>A0ABZ2YD68_9BACT</name>
<protein>
    <submittedName>
        <fullName evidence="6">Response regulator transcription factor</fullName>
    </submittedName>
</protein>
<reference evidence="6 7" key="1">
    <citation type="submission" date="2023-03" db="EMBL/GenBank/DDBJ databases">
        <title>Novel Species.</title>
        <authorList>
            <person name="Ma S."/>
        </authorList>
    </citation>
    <scope>NUCLEOTIDE SEQUENCE [LARGE SCALE GENOMIC DNA]</scope>
    <source>
        <strain evidence="6 7">B11</strain>
    </source>
</reference>
<accession>A0ABZ2YD68</accession>
<dbReference type="CDD" id="cd17535">
    <property type="entry name" value="REC_NarL-like"/>
    <property type="match status" value="1"/>
</dbReference>
<dbReference type="PROSITE" id="PS00622">
    <property type="entry name" value="HTH_LUXR_1"/>
    <property type="match status" value="1"/>
</dbReference>
<evidence type="ECO:0000259" key="5">
    <source>
        <dbReference type="PROSITE" id="PS50110"/>
    </source>
</evidence>
<dbReference type="EMBL" id="CP121689">
    <property type="protein sequence ID" value="WZL76944.1"/>
    <property type="molecule type" value="Genomic_DNA"/>
</dbReference>
<dbReference type="InterPro" id="IPR058245">
    <property type="entry name" value="NreC/VraR/RcsB-like_REC"/>
</dbReference>
<dbReference type="PANTHER" id="PTHR43214:SF43">
    <property type="entry name" value="TWO-COMPONENT RESPONSE REGULATOR"/>
    <property type="match status" value="1"/>
</dbReference>
<evidence type="ECO:0000313" key="6">
    <source>
        <dbReference type="EMBL" id="WZL76944.1"/>
    </source>
</evidence>
<dbReference type="SUPFAM" id="SSF46894">
    <property type="entry name" value="C-terminal effector domain of the bipartite response regulators"/>
    <property type="match status" value="1"/>
</dbReference>
<dbReference type="SMART" id="SM00421">
    <property type="entry name" value="HTH_LUXR"/>
    <property type="match status" value="1"/>
</dbReference>
<evidence type="ECO:0000259" key="4">
    <source>
        <dbReference type="PROSITE" id="PS50043"/>
    </source>
</evidence>
<dbReference type="Pfam" id="PF00196">
    <property type="entry name" value="GerE"/>
    <property type="match status" value="1"/>
</dbReference>
<feature type="modified residue" description="4-aspartylphosphate" evidence="3">
    <location>
        <position position="56"/>
    </location>
</feature>
<dbReference type="PANTHER" id="PTHR43214">
    <property type="entry name" value="TWO-COMPONENT RESPONSE REGULATOR"/>
    <property type="match status" value="1"/>
</dbReference>
<sequence>MRKYKIALVDDHPIFVSGLRKLLEEEEDFEVVCVAYSYQEALRKIPEQEVDLVILDINLSGEDGIQVLRKLRKDNPDLPVLMLTVEESEEVIYRAVREGARGYILKHSSPERLLKSIRACLSGEVLLDSGVYMKVLEMMRKEDPEEERSLLFERLSPREIEIARLIAQGKSNREIAELLYISESTVKNHISNILRKLELKDRVDIATLVSRARLTESQEKRS</sequence>
<evidence type="ECO:0000313" key="7">
    <source>
        <dbReference type="Proteomes" id="UP001461341"/>
    </source>
</evidence>
<dbReference type="InterPro" id="IPR016032">
    <property type="entry name" value="Sig_transdc_resp-reg_C-effctor"/>
</dbReference>
<feature type="domain" description="Response regulatory" evidence="5">
    <location>
        <begin position="5"/>
        <end position="121"/>
    </location>
</feature>
<dbReference type="InterPro" id="IPR039420">
    <property type="entry name" value="WalR-like"/>
</dbReference>
<dbReference type="PRINTS" id="PR00038">
    <property type="entry name" value="HTHLUXR"/>
</dbReference>
<keyword evidence="1 3" id="KW-0597">Phosphoprotein</keyword>
<dbReference type="PROSITE" id="PS50043">
    <property type="entry name" value="HTH_LUXR_2"/>
    <property type="match status" value="1"/>
</dbReference>
<dbReference type="CDD" id="cd06170">
    <property type="entry name" value="LuxR_C_like"/>
    <property type="match status" value="1"/>
</dbReference>